<comment type="caution">
    <text evidence="5">The sequence shown here is derived from an EMBL/GenBank/DDBJ whole genome shotgun (WGS) entry which is preliminary data.</text>
</comment>
<protein>
    <submittedName>
        <fullName evidence="5">P-II family nitrogen regulator</fullName>
    </submittedName>
</protein>
<dbReference type="GO" id="GO:0005524">
    <property type="term" value="F:ATP binding"/>
    <property type="evidence" value="ECO:0007669"/>
    <property type="project" value="TreeGrafter"/>
</dbReference>
<dbReference type="SMART" id="SM00938">
    <property type="entry name" value="P-II"/>
    <property type="match status" value="1"/>
</dbReference>
<comment type="function">
    <text evidence="1">Could be involved in the regulation of nitrogen fixation.</text>
</comment>
<evidence type="ECO:0000313" key="5">
    <source>
        <dbReference type="EMBL" id="MCP3425631.1"/>
    </source>
</evidence>
<organism evidence="5 6">
    <name type="scientific">Rothia santali</name>
    <dbReference type="NCBI Taxonomy" id="2949643"/>
    <lineage>
        <taxon>Bacteria</taxon>
        <taxon>Bacillati</taxon>
        <taxon>Actinomycetota</taxon>
        <taxon>Actinomycetes</taxon>
        <taxon>Micrococcales</taxon>
        <taxon>Micrococcaceae</taxon>
        <taxon>Rothia</taxon>
    </lineage>
</organism>
<dbReference type="PANTHER" id="PTHR30115:SF13">
    <property type="entry name" value="PII-LIKE PROTEIN GLNBI"/>
    <property type="match status" value="1"/>
</dbReference>
<keyword evidence="2" id="KW-0805">Transcription regulation</keyword>
<accession>A0A9X2HAB8</accession>
<keyword evidence="6" id="KW-1185">Reference proteome</keyword>
<evidence type="ECO:0000313" key="6">
    <source>
        <dbReference type="Proteomes" id="UP001139502"/>
    </source>
</evidence>
<gene>
    <name evidence="5" type="ORF">NBM05_06285</name>
</gene>
<dbReference type="SUPFAM" id="SSF54913">
    <property type="entry name" value="GlnB-like"/>
    <property type="match status" value="1"/>
</dbReference>
<dbReference type="EMBL" id="JANAFB010000011">
    <property type="protein sequence ID" value="MCP3425631.1"/>
    <property type="molecule type" value="Genomic_DNA"/>
</dbReference>
<evidence type="ECO:0000256" key="1">
    <source>
        <dbReference type="ARBA" id="ARBA00002440"/>
    </source>
</evidence>
<proteinExistence type="predicted"/>
<evidence type="ECO:0000256" key="3">
    <source>
        <dbReference type="ARBA" id="ARBA00023163"/>
    </source>
</evidence>
<sequence length="109" mass="11786">MKLITAIVRDSAVLPLQEALAEAGHTGISRWNVIGRGRQHGIKVGDVVYDELAKTMLYIVAEDGEKDDVVDLIIRTAQSGEGNPGDGRIFVSDIAESYTISSRSKDGEE</sequence>
<dbReference type="InterPro" id="IPR011322">
    <property type="entry name" value="N-reg_PII-like_a/b"/>
</dbReference>
<keyword evidence="4" id="KW-0535">Nitrogen fixation</keyword>
<dbReference type="GO" id="GO:0030234">
    <property type="term" value="F:enzyme regulator activity"/>
    <property type="evidence" value="ECO:0007669"/>
    <property type="project" value="InterPro"/>
</dbReference>
<dbReference type="Gene3D" id="3.30.70.120">
    <property type="match status" value="1"/>
</dbReference>
<name>A0A9X2HAB8_9MICC</name>
<evidence type="ECO:0000256" key="4">
    <source>
        <dbReference type="ARBA" id="ARBA00023231"/>
    </source>
</evidence>
<dbReference type="GO" id="GO:0005829">
    <property type="term" value="C:cytosol"/>
    <property type="evidence" value="ECO:0007669"/>
    <property type="project" value="TreeGrafter"/>
</dbReference>
<keyword evidence="3" id="KW-0804">Transcription</keyword>
<dbReference type="Pfam" id="PF00543">
    <property type="entry name" value="P-II"/>
    <property type="match status" value="1"/>
</dbReference>
<dbReference type="AlphaFoldDB" id="A0A9X2HAB8"/>
<dbReference type="InterPro" id="IPR015867">
    <property type="entry name" value="N-reg_PII/ATP_PRibTrfase_C"/>
</dbReference>
<evidence type="ECO:0000256" key="2">
    <source>
        <dbReference type="ARBA" id="ARBA00023015"/>
    </source>
</evidence>
<dbReference type="RefSeq" id="WP_254165924.1">
    <property type="nucleotide sequence ID" value="NZ_JANAFB010000011.1"/>
</dbReference>
<dbReference type="Proteomes" id="UP001139502">
    <property type="component" value="Unassembled WGS sequence"/>
</dbReference>
<dbReference type="PRINTS" id="PR00340">
    <property type="entry name" value="PIIGLNB"/>
</dbReference>
<reference evidence="5" key="1">
    <citation type="submission" date="2022-06" db="EMBL/GenBank/DDBJ databases">
        <title>Rothia sp. isolated from sandalwood seedling.</title>
        <authorList>
            <person name="Tuikhar N."/>
            <person name="Kirdat K."/>
            <person name="Thorat V."/>
            <person name="Swetha P."/>
            <person name="Padma S."/>
            <person name="Sundararaj R."/>
            <person name="Yadav A."/>
        </authorList>
    </citation>
    <scope>NUCLEOTIDE SEQUENCE</scope>
    <source>
        <strain evidence="5">AR01</strain>
    </source>
</reference>
<dbReference type="PANTHER" id="PTHR30115">
    <property type="entry name" value="NITROGEN REGULATORY PROTEIN P-II"/>
    <property type="match status" value="1"/>
</dbReference>
<dbReference type="GO" id="GO:0006808">
    <property type="term" value="P:regulation of nitrogen utilization"/>
    <property type="evidence" value="ECO:0007669"/>
    <property type="project" value="InterPro"/>
</dbReference>
<dbReference type="PROSITE" id="PS51343">
    <property type="entry name" value="PII_GLNB_DOM"/>
    <property type="match status" value="1"/>
</dbReference>
<dbReference type="InterPro" id="IPR002187">
    <property type="entry name" value="N-reg_PII"/>
</dbReference>